<sequence>MDMPHKFIVKLIRNIFLNLLNLSIDKFNNGTTPNTNKMIMLVT</sequence>
<gene>
    <name evidence="1" type="ORF">METZ01_LOCUS135372</name>
</gene>
<feature type="non-terminal residue" evidence="1">
    <location>
        <position position="43"/>
    </location>
</feature>
<protein>
    <submittedName>
        <fullName evidence="1">Uncharacterized protein</fullName>
    </submittedName>
</protein>
<accession>A0A381YZQ6</accession>
<name>A0A381YZQ6_9ZZZZ</name>
<proteinExistence type="predicted"/>
<dbReference type="AlphaFoldDB" id="A0A381YZQ6"/>
<evidence type="ECO:0000313" key="1">
    <source>
        <dbReference type="EMBL" id="SVA82518.1"/>
    </source>
</evidence>
<reference evidence="1" key="1">
    <citation type="submission" date="2018-05" db="EMBL/GenBank/DDBJ databases">
        <authorList>
            <person name="Lanie J.A."/>
            <person name="Ng W.-L."/>
            <person name="Kazmierczak K.M."/>
            <person name="Andrzejewski T.M."/>
            <person name="Davidsen T.M."/>
            <person name="Wayne K.J."/>
            <person name="Tettelin H."/>
            <person name="Glass J.I."/>
            <person name="Rusch D."/>
            <person name="Podicherti R."/>
            <person name="Tsui H.-C.T."/>
            <person name="Winkler M.E."/>
        </authorList>
    </citation>
    <scope>NUCLEOTIDE SEQUENCE</scope>
</reference>
<dbReference type="EMBL" id="UINC01019484">
    <property type="protein sequence ID" value="SVA82518.1"/>
    <property type="molecule type" value="Genomic_DNA"/>
</dbReference>
<organism evidence="1">
    <name type="scientific">marine metagenome</name>
    <dbReference type="NCBI Taxonomy" id="408172"/>
    <lineage>
        <taxon>unclassified sequences</taxon>
        <taxon>metagenomes</taxon>
        <taxon>ecological metagenomes</taxon>
    </lineage>
</organism>